<reference evidence="4 5" key="1">
    <citation type="submission" date="2017-10" db="EMBL/GenBank/DDBJ databases">
        <title>Sequencing the genomes of 1000 actinobacteria strains.</title>
        <authorList>
            <person name="Klenk H.-P."/>
        </authorList>
    </citation>
    <scope>NUCLEOTIDE SEQUENCE [LARGE SCALE GENOMIC DNA]</scope>
    <source>
        <strain evidence="4 5">DSM 20688</strain>
    </source>
</reference>
<dbReference type="GO" id="GO:0003841">
    <property type="term" value="F:1-acylglycerol-3-phosphate O-acyltransferase activity"/>
    <property type="evidence" value="ECO:0007669"/>
    <property type="project" value="TreeGrafter"/>
</dbReference>
<dbReference type="CDD" id="cd07989">
    <property type="entry name" value="LPLAT_AGPAT-like"/>
    <property type="match status" value="1"/>
</dbReference>
<dbReference type="InterPro" id="IPR002123">
    <property type="entry name" value="Plipid/glycerol_acylTrfase"/>
</dbReference>
<dbReference type="SUPFAM" id="SSF69593">
    <property type="entry name" value="Glycerol-3-phosphate (1)-acyltransferase"/>
    <property type="match status" value="1"/>
</dbReference>
<name>A0A2A9DN21_9CORY</name>
<evidence type="ECO:0000256" key="2">
    <source>
        <dbReference type="ARBA" id="ARBA00023315"/>
    </source>
</evidence>
<sequence>MNYKLIDGFRTPTYYKEIADHAEAREPFYGRRILPLAKRLMRAQNIEVTVTGAEFIPAEGGALLAVNHTGYYDFILGGIPAYLRGRRLVRFMAKKSIFDVPVVGAMMRKMGHLPVDRSAGASSVEEAIARLRGGELVGIFPEGTISRSFELQDFKTGAARIAHEAGVPLVPVVIWGSQRIWTKGLKKNLGRSFKPVMIRVGAPIPLSGDPAEDTALLKEAMDYELGLVRAEYEKEYGPHPELAGWVPAAMGGGAPTIDEAKAIDAAAREQRKG</sequence>
<gene>
    <name evidence="4" type="ORF">ATK06_0860</name>
</gene>
<dbReference type="EMBL" id="PDJF01000001">
    <property type="protein sequence ID" value="PFG27781.1"/>
    <property type="molecule type" value="Genomic_DNA"/>
</dbReference>
<evidence type="ECO:0000313" key="5">
    <source>
        <dbReference type="Proteomes" id="UP000221653"/>
    </source>
</evidence>
<dbReference type="RefSeq" id="WP_048381171.1">
    <property type="nucleotide sequence ID" value="NZ_LDYE01000009.1"/>
</dbReference>
<dbReference type="AlphaFoldDB" id="A0A2A9DN21"/>
<dbReference type="PANTHER" id="PTHR10434:SF55">
    <property type="entry name" value="POSSIBLE ACYLTRANSFERASE"/>
    <property type="match status" value="1"/>
</dbReference>
<proteinExistence type="predicted"/>
<dbReference type="PANTHER" id="PTHR10434">
    <property type="entry name" value="1-ACYL-SN-GLYCEROL-3-PHOSPHATE ACYLTRANSFERASE"/>
    <property type="match status" value="1"/>
</dbReference>
<dbReference type="GO" id="GO:0006654">
    <property type="term" value="P:phosphatidic acid biosynthetic process"/>
    <property type="evidence" value="ECO:0007669"/>
    <property type="project" value="TreeGrafter"/>
</dbReference>
<dbReference type="OrthoDB" id="3210041at2"/>
<evidence type="ECO:0000259" key="3">
    <source>
        <dbReference type="SMART" id="SM00563"/>
    </source>
</evidence>
<dbReference type="Proteomes" id="UP000221653">
    <property type="component" value="Unassembled WGS sequence"/>
</dbReference>
<keyword evidence="2 4" id="KW-0012">Acyltransferase</keyword>
<comment type="caution">
    <text evidence="4">The sequence shown here is derived from an EMBL/GenBank/DDBJ whole genome shotgun (WGS) entry which is preliminary data.</text>
</comment>
<dbReference type="SMART" id="SM00563">
    <property type="entry name" value="PlsC"/>
    <property type="match status" value="1"/>
</dbReference>
<evidence type="ECO:0000313" key="4">
    <source>
        <dbReference type="EMBL" id="PFG27781.1"/>
    </source>
</evidence>
<organism evidence="4 5">
    <name type="scientific">Corynebacterium renale</name>
    <dbReference type="NCBI Taxonomy" id="1724"/>
    <lineage>
        <taxon>Bacteria</taxon>
        <taxon>Bacillati</taxon>
        <taxon>Actinomycetota</taxon>
        <taxon>Actinomycetes</taxon>
        <taxon>Mycobacteriales</taxon>
        <taxon>Corynebacteriaceae</taxon>
        <taxon>Corynebacterium</taxon>
    </lineage>
</organism>
<evidence type="ECO:0000256" key="1">
    <source>
        <dbReference type="ARBA" id="ARBA00022679"/>
    </source>
</evidence>
<keyword evidence="1 4" id="KW-0808">Transferase</keyword>
<dbReference type="GO" id="GO:0005886">
    <property type="term" value="C:plasma membrane"/>
    <property type="evidence" value="ECO:0007669"/>
    <property type="project" value="TreeGrafter"/>
</dbReference>
<keyword evidence="5" id="KW-1185">Reference proteome</keyword>
<dbReference type="STRING" id="1724.GCA_001044175_02471"/>
<dbReference type="Pfam" id="PF01553">
    <property type="entry name" value="Acyltransferase"/>
    <property type="match status" value="1"/>
</dbReference>
<accession>A0A2A9DN21</accession>
<feature type="domain" description="Phospholipid/glycerol acyltransferase" evidence="3">
    <location>
        <begin position="62"/>
        <end position="177"/>
    </location>
</feature>
<protein>
    <submittedName>
        <fullName evidence="4">1-acyl-sn-glycerol-3-phosphate acyltransferase</fullName>
    </submittedName>
</protein>